<dbReference type="Pfam" id="PF00595">
    <property type="entry name" value="PDZ"/>
    <property type="match status" value="1"/>
</dbReference>
<dbReference type="SUPFAM" id="SSF50729">
    <property type="entry name" value="PH domain-like"/>
    <property type="match status" value="1"/>
</dbReference>
<dbReference type="InterPro" id="IPR001478">
    <property type="entry name" value="PDZ"/>
</dbReference>
<evidence type="ECO:0000256" key="1">
    <source>
        <dbReference type="ARBA" id="ARBA00004184"/>
    </source>
</evidence>
<keyword evidence="7" id="KW-0677">Repeat</keyword>
<dbReference type="CDD" id="cd06801">
    <property type="entry name" value="PDZ_syntrophin-like"/>
    <property type="match status" value="1"/>
</dbReference>
<evidence type="ECO:0000256" key="4">
    <source>
        <dbReference type="ARBA" id="ARBA00010798"/>
    </source>
</evidence>
<dbReference type="SUPFAM" id="SSF50156">
    <property type="entry name" value="PDZ domain-like"/>
    <property type="match status" value="1"/>
</dbReference>
<dbReference type="Ensembl" id="ENSEBUT00000012757.1">
    <property type="protein sequence ID" value="ENSEBUP00000012181.1"/>
    <property type="gene ID" value="ENSEBUG00000007767.1"/>
</dbReference>
<dbReference type="FunFam" id="2.30.42.10:FF:000052">
    <property type="entry name" value="Syntrophin beta 1"/>
    <property type="match status" value="1"/>
</dbReference>
<dbReference type="PROSITE" id="PS50106">
    <property type="entry name" value="PDZ"/>
    <property type="match status" value="1"/>
</dbReference>
<feature type="region of interest" description="Disordered" evidence="14">
    <location>
        <begin position="52"/>
        <end position="102"/>
    </location>
</feature>
<reference evidence="16" key="2">
    <citation type="submission" date="2025-09" db="UniProtKB">
        <authorList>
            <consortium name="Ensembl"/>
        </authorList>
    </citation>
    <scope>IDENTIFICATION</scope>
</reference>
<dbReference type="GO" id="GO:0005856">
    <property type="term" value="C:cytoskeleton"/>
    <property type="evidence" value="ECO:0007669"/>
    <property type="project" value="UniProtKB-SubCell"/>
</dbReference>
<evidence type="ECO:0000256" key="8">
    <source>
        <dbReference type="ARBA" id="ARBA00022837"/>
    </source>
</evidence>
<dbReference type="AlphaFoldDB" id="A0A8C4Q9N1"/>
<sequence>CGRGFAFARGASPVIGGGERGGRGGVVGLVEVLVRDSWTRVLGTLEEADLVLSGPDSDGGLSEPAFGPSGVNGPGGKTKTPSSPTSSDPPDGPPESLSNKARTVRVLKQDSGGLGISIKGGRENKMPVLISRIFPGLAAERSGGLYVGDAILAVNDVDLKEATHDEAVQTLKKCGREVLLTVKFIREVTPFLKKNSSIAELGWEVPDGPGSLGLAAEGQVSGNGTSHDKEQCILPLKMCFVTRRVNMPDPDNRLMELHSPDGTRTVVLRCKDSASVHAWFAALLNNTAALLEPVLQDSNRLFRESSNMKNLEGSLPQQIHHIGWLTRQVCSPEEDEESQRKALCPCPTFIARGSALHSAPVFGSTLLPEGSRRGAFPHPHRLTLVIHQSQLDLRSCPKPIVFILHSFLSAKVARLGLCV</sequence>
<dbReference type="PANTHER" id="PTHR10554:SF12">
    <property type="entry name" value="IP02644P"/>
    <property type="match status" value="1"/>
</dbReference>
<dbReference type="CDD" id="cd01258">
    <property type="entry name" value="PHsplit_syntrophin"/>
    <property type="match status" value="1"/>
</dbReference>
<keyword evidence="8" id="KW-0106">Calcium</keyword>
<evidence type="ECO:0000256" key="13">
    <source>
        <dbReference type="ARBA" id="ARBA00023212"/>
    </source>
</evidence>
<dbReference type="GO" id="GO:0012505">
    <property type="term" value="C:endomembrane system"/>
    <property type="evidence" value="ECO:0007669"/>
    <property type="project" value="UniProtKB-SubCell"/>
</dbReference>
<evidence type="ECO:0000256" key="6">
    <source>
        <dbReference type="ARBA" id="ARBA00022553"/>
    </source>
</evidence>
<dbReference type="Gene3D" id="2.30.42.10">
    <property type="match status" value="1"/>
</dbReference>
<keyword evidence="13" id="KW-0206">Cytoskeleton</keyword>
<dbReference type="Gene3D" id="2.30.29.30">
    <property type="entry name" value="Pleckstrin-homology domain (PH domain)/Phosphotyrosine-binding domain (PTB)"/>
    <property type="match status" value="1"/>
</dbReference>
<dbReference type="GO" id="GO:0005198">
    <property type="term" value="F:structural molecule activity"/>
    <property type="evidence" value="ECO:0007669"/>
    <property type="project" value="InterPro"/>
</dbReference>
<dbReference type="Proteomes" id="UP000694388">
    <property type="component" value="Unplaced"/>
</dbReference>
<evidence type="ECO:0000256" key="11">
    <source>
        <dbReference type="ARBA" id="ARBA00023136"/>
    </source>
</evidence>
<protein>
    <recommendedName>
        <fullName evidence="15">PDZ domain-containing protein</fullName>
    </recommendedName>
</protein>
<dbReference type="OMA" id="EQCILPL"/>
<dbReference type="GO" id="GO:0045202">
    <property type="term" value="C:synapse"/>
    <property type="evidence" value="ECO:0007669"/>
    <property type="project" value="TreeGrafter"/>
</dbReference>
<dbReference type="InterPro" id="IPR036034">
    <property type="entry name" value="PDZ_sf"/>
</dbReference>
<dbReference type="GO" id="GO:0005516">
    <property type="term" value="F:calmodulin binding"/>
    <property type="evidence" value="ECO:0007669"/>
    <property type="project" value="UniProtKB-KW"/>
</dbReference>
<name>A0A8C4Q9N1_EPTBU</name>
<comment type="subcellular location">
    <subcellularLocation>
        <location evidence="3">Cell junction</location>
    </subcellularLocation>
    <subcellularLocation>
        <location evidence="2">Cytoplasm</location>
        <location evidence="2">Cytoskeleton</location>
    </subcellularLocation>
    <subcellularLocation>
        <location evidence="1">Endomembrane system</location>
        <topology evidence="1">Peripheral membrane protein</topology>
    </subcellularLocation>
</comment>
<keyword evidence="11" id="KW-0472">Membrane</keyword>
<accession>A0A8C4Q9N1</accession>
<keyword evidence="17" id="KW-1185">Reference proteome</keyword>
<dbReference type="Pfam" id="PF18012">
    <property type="entry name" value="PH_17"/>
    <property type="match status" value="1"/>
</dbReference>
<dbReference type="InterPro" id="IPR055108">
    <property type="entry name" value="Syntrophin_4th"/>
</dbReference>
<dbReference type="InterPro" id="IPR011993">
    <property type="entry name" value="PH-like_dom_sf"/>
</dbReference>
<evidence type="ECO:0000256" key="14">
    <source>
        <dbReference type="SAM" id="MobiDB-lite"/>
    </source>
</evidence>
<dbReference type="GO" id="GO:0070161">
    <property type="term" value="C:anchoring junction"/>
    <property type="evidence" value="ECO:0007669"/>
    <property type="project" value="UniProtKB-SubCell"/>
</dbReference>
<dbReference type="InterPro" id="IPR041428">
    <property type="entry name" value="PHsplit_syntrophin"/>
</dbReference>
<evidence type="ECO:0000256" key="3">
    <source>
        <dbReference type="ARBA" id="ARBA00004282"/>
    </source>
</evidence>
<keyword evidence="6" id="KW-0597">Phosphoprotein</keyword>
<evidence type="ECO:0000256" key="7">
    <source>
        <dbReference type="ARBA" id="ARBA00022737"/>
    </source>
</evidence>
<dbReference type="Pfam" id="PF23012">
    <property type="entry name" value="Syntrophin_4th"/>
    <property type="match status" value="1"/>
</dbReference>
<dbReference type="GO" id="GO:0016010">
    <property type="term" value="C:dystrophin-associated glycoprotein complex"/>
    <property type="evidence" value="ECO:0007669"/>
    <property type="project" value="TreeGrafter"/>
</dbReference>
<keyword evidence="10" id="KW-0965">Cell junction</keyword>
<keyword evidence="5" id="KW-0963">Cytoplasm</keyword>
<dbReference type="SMART" id="SM00228">
    <property type="entry name" value="PDZ"/>
    <property type="match status" value="1"/>
</dbReference>
<evidence type="ECO:0000313" key="17">
    <source>
        <dbReference type="Proteomes" id="UP000694388"/>
    </source>
</evidence>
<evidence type="ECO:0000256" key="2">
    <source>
        <dbReference type="ARBA" id="ARBA00004245"/>
    </source>
</evidence>
<dbReference type="GO" id="GO:0003779">
    <property type="term" value="F:actin binding"/>
    <property type="evidence" value="ECO:0007669"/>
    <property type="project" value="UniProtKB-KW"/>
</dbReference>
<reference evidence="16" key="1">
    <citation type="submission" date="2025-08" db="UniProtKB">
        <authorList>
            <consortium name="Ensembl"/>
        </authorList>
    </citation>
    <scope>IDENTIFICATION</scope>
</reference>
<proteinExistence type="inferred from homology"/>
<comment type="similarity">
    <text evidence="4">Belongs to the syntrophin family.</text>
</comment>
<feature type="domain" description="PDZ" evidence="15">
    <location>
        <begin position="103"/>
        <end position="186"/>
    </location>
</feature>
<evidence type="ECO:0000313" key="16">
    <source>
        <dbReference type="Ensembl" id="ENSEBUP00000012181.1"/>
    </source>
</evidence>
<evidence type="ECO:0000259" key="15">
    <source>
        <dbReference type="PROSITE" id="PS50106"/>
    </source>
</evidence>
<evidence type="ECO:0000256" key="12">
    <source>
        <dbReference type="ARBA" id="ARBA00023203"/>
    </source>
</evidence>
<evidence type="ECO:0000256" key="5">
    <source>
        <dbReference type="ARBA" id="ARBA00022490"/>
    </source>
</evidence>
<dbReference type="GeneTree" id="ENSGT00950000182863"/>
<evidence type="ECO:0000256" key="10">
    <source>
        <dbReference type="ARBA" id="ARBA00022949"/>
    </source>
</evidence>
<feature type="compositionally biased region" description="Low complexity" evidence="14">
    <location>
        <begin position="77"/>
        <end position="89"/>
    </location>
</feature>
<keyword evidence="12" id="KW-0009">Actin-binding</keyword>
<dbReference type="InterPro" id="IPR015482">
    <property type="entry name" value="Syntrophin"/>
</dbReference>
<keyword evidence="9" id="KW-0112">Calmodulin-binding</keyword>
<organism evidence="16 17">
    <name type="scientific">Eptatretus burgeri</name>
    <name type="common">Inshore hagfish</name>
    <dbReference type="NCBI Taxonomy" id="7764"/>
    <lineage>
        <taxon>Eukaryota</taxon>
        <taxon>Metazoa</taxon>
        <taxon>Chordata</taxon>
        <taxon>Craniata</taxon>
        <taxon>Vertebrata</taxon>
        <taxon>Cyclostomata</taxon>
        <taxon>Myxini</taxon>
        <taxon>Myxiniformes</taxon>
        <taxon>Myxinidae</taxon>
        <taxon>Eptatretinae</taxon>
        <taxon>Eptatretus</taxon>
    </lineage>
</organism>
<evidence type="ECO:0000256" key="9">
    <source>
        <dbReference type="ARBA" id="ARBA00022860"/>
    </source>
</evidence>
<dbReference type="PANTHER" id="PTHR10554">
    <property type="entry name" value="SYNTROPHIN"/>
    <property type="match status" value="1"/>
</dbReference>